<organism evidence="1 2">
    <name type="scientific">Vagococcus elongatus</name>
    <dbReference type="NCBI Taxonomy" id="180344"/>
    <lineage>
        <taxon>Bacteria</taxon>
        <taxon>Bacillati</taxon>
        <taxon>Bacillota</taxon>
        <taxon>Bacilli</taxon>
        <taxon>Lactobacillales</taxon>
        <taxon>Enterococcaceae</taxon>
        <taxon>Vagococcus</taxon>
    </lineage>
</organism>
<gene>
    <name evidence="1" type="ORF">CBF29_09155</name>
</gene>
<dbReference type="SUPFAM" id="SSF48452">
    <property type="entry name" value="TPR-like"/>
    <property type="match status" value="1"/>
</dbReference>
<keyword evidence="2" id="KW-1185">Reference proteome</keyword>
<protein>
    <submittedName>
        <fullName evidence="1">Uncharacterized protein</fullName>
    </submittedName>
</protein>
<accession>A0A430ARR3</accession>
<name>A0A430ARR3_9ENTE</name>
<dbReference type="EMBL" id="NGKA01000013">
    <property type="protein sequence ID" value="RSU10740.1"/>
    <property type="molecule type" value="Genomic_DNA"/>
</dbReference>
<dbReference type="InterPro" id="IPR011990">
    <property type="entry name" value="TPR-like_helical_dom_sf"/>
</dbReference>
<evidence type="ECO:0000313" key="1">
    <source>
        <dbReference type="EMBL" id="RSU10740.1"/>
    </source>
</evidence>
<proteinExistence type="predicted"/>
<dbReference type="RefSeq" id="WP_126809426.1">
    <property type="nucleotide sequence ID" value="NZ_NGKA01000013.1"/>
</dbReference>
<dbReference type="Proteomes" id="UP000287605">
    <property type="component" value="Unassembled WGS sequence"/>
</dbReference>
<dbReference type="AlphaFoldDB" id="A0A430ARR3"/>
<dbReference type="Gene3D" id="1.25.40.10">
    <property type="entry name" value="Tetratricopeptide repeat domain"/>
    <property type="match status" value="1"/>
</dbReference>
<reference evidence="1 2" key="1">
    <citation type="submission" date="2017-05" db="EMBL/GenBank/DDBJ databases">
        <title>Vagococcus spp. assemblies.</title>
        <authorList>
            <person name="Gulvik C.A."/>
        </authorList>
    </citation>
    <scope>NUCLEOTIDE SEQUENCE [LARGE SCALE GENOMIC DNA]</scope>
    <source>
        <strain evidence="1 2">CCUG 51432</strain>
    </source>
</reference>
<dbReference type="OrthoDB" id="1655898at2"/>
<evidence type="ECO:0000313" key="2">
    <source>
        <dbReference type="Proteomes" id="UP000287605"/>
    </source>
</evidence>
<sequence length="318" mass="37064">MCEDLLNFPQNFEGHLRLGENFLLDGKTTEAISHFEAAYDEKDSLVANQWLVEALSQENRYQEALKIANEKRRDYLIDARLLDKYLELLLGTQQLITCRIIALSYLKEAEKIAAIEQRVAEIEKFLSTYQSQQLAEKIERLSSMQPKSYELNQFLTELETLPLVSYLLLTKNILGDSRYPLLLRTLLLEKLVYLKVDQEVLIFDFEGKQHQVVPSQLKPVREQQVFLNAIKYLQDFLADGTDEQLTQLTHEQQLYFNCLYPFADRWIKDEERWVQTCLSPYQEILAVPLKQRPTSEGQTEIMLLEKLKKSLTESFAGG</sequence>
<comment type="caution">
    <text evidence="1">The sequence shown here is derived from an EMBL/GenBank/DDBJ whole genome shotgun (WGS) entry which is preliminary data.</text>
</comment>